<dbReference type="RefSeq" id="WP_264511653.1">
    <property type="nucleotide sequence ID" value="NZ_JAPDDR010000002.1"/>
</dbReference>
<keyword evidence="1" id="KW-1133">Transmembrane helix</keyword>
<name>A0ABT3G0S5_9BACT</name>
<gene>
    <name evidence="2" type="ORF">OJ996_04555</name>
</gene>
<keyword evidence="3" id="KW-1185">Reference proteome</keyword>
<evidence type="ECO:0000313" key="2">
    <source>
        <dbReference type="EMBL" id="MCW1912830.1"/>
    </source>
</evidence>
<proteinExistence type="predicted"/>
<comment type="caution">
    <text evidence="2">The sequence shown here is derived from an EMBL/GenBank/DDBJ whole genome shotgun (WGS) entry which is preliminary data.</text>
</comment>
<evidence type="ECO:0000256" key="1">
    <source>
        <dbReference type="SAM" id="Phobius"/>
    </source>
</evidence>
<evidence type="ECO:0008006" key="4">
    <source>
        <dbReference type="Google" id="ProtNLM"/>
    </source>
</evidence>
<protein>
    <recommendedName>
        <fullName evidence="4">DUF4129 domain-containing protein</fullName>
    </recommendedName>
</protein>
<keyword evidence="1" id="KW-0812">Transmembrane</keyword>
<evidence type="ECO:0000313" key="3">
    <source>
        <dbReference type="Proteomes" id="UP001165653"/>
    </source>
</evidence>
<feature type="transmembrane region" description="Helical" evidence="1">
    <location>
        <begin position="38"/>
        <end position="54"/>
    </location>
</feature>
<dbReference type="EMBL" id="JAPDDR010000002">
    <property type="protein sequence ID" value="MCW1912830.1"/>
    <property type="molecule type" value="Genomic_DNA"/>
</dbReference>
<dbReference type="Proteomes" id="UP001165653">
    <property type="component" value="Unassembled WGS sequence"/>
</dbReference>
<accession>A0ABT3G0S5</accession>
<reference evidence="2" key="1">
    <citation type="submission" date="2022-10" db="EMBL/GenBank/DDBJ databases">
        <title>Luteolibacter sp. GHJ8, whole genome shotgun sequencing project.</title>
        <authorList>
            <person name="Zhao G."/>
            <person name="Shen L."/>
        </authorList>
    </citation>
    <scope>NUCLEOTIDE SEQUENCE</scope>
    <source>
        <strain evidence="2">GHJ8</strain>
    </source>
</reference>
<keyword evidence="1" id="KW-0472">Membrane</keyword>
<organism evidence="2 3">
    <name type="scientific">Luteolibacter rhizosphaerae</name>
    <dbReference type="NCBI Taxonomy" id="2989719"/>
    <lineage>
        <taxon>Bacteria</taxon>
        <taxon>Pseudomonadati</taxon>
        <taxon>Verrucomicrobiota</taxon>
        <taxon>Verrucomicrobiia</taxon>
        <taxon>Verrucomicrobiales</taxon>
        <taxon>Verrucomicrobiaceae</taxon>
        <taxon>Luteolibacter</taxon>
    </lineage>
</organism>
<sequence length="209" mass="24084">MADPQTSQEDIGEVTEVRDPSLVSLSIENGQVVMRLDWALILLAIVGFIFWVVARSRSSALKQEIDSVTIKFGGLPEAVIKINRDTQKIAFAAYAELVTRKIALPFDEDHDVIEDVYKSWYQVFSTVRDLIKQIPAHHLTSSEDTRELVQVLINLLNQGLRPHLTKWHSRYRRWYAAELENNKDHLVSPQEVLEVRLRPPSYLFRTFEG</sequence>